<dbReference type="STRING" id="1703770.AMJ39_06725"/>
<dbReference type="AlphaFoldDB" id="A0A0S7WRK7"/>
<dbReference type="GO" id="GO:0006310">
    <property type="term" value="P:DNA recombination"/>
    <property type="evidence" value="ECO:0007669"/>
    <property type="project" value="UniProtKB-KW"/>
</dbReference>
<comment type="function">
    <text evidence="1">Involved in DNA recombination.</text>
</comment>
<sequence>MSVWVAIPLACLAALVIWILLETRRQRQVLRRAQEREQAALLMKQEIDALRGELRTNLDGNTQLINQQLGHVMTNLVTQLGQISTQVNQQLQASNELMAQANQTIGERLDSASQAVGQVQKGLGRLEEVNKQVFEVGKDIASLQELLKAPKLRGAIGEFLLGDLLGQILPPDHYTLQHTFKSGERVDAVVRLGDHLVPVDAKFPLENFRRMVEATNDEDRLANRKRFSSDVKKHVDAIADKYILPDEGTFDFALMYIPAENVYYETIIKDEQFGEEKSINTYAVSRRVIPVSPNCFYAYLQAIVLGLKGMRIEERTQEIVATIARLCEDFRRLEGDFRKLGTHLTHAKSSYDATDRRMERYAGRLAQIESLEDESAPEALPGGTTPDDEDSA</sequence>
<keyword evidence="3" id="KW-0175">Coiled coil</keyword>
<dbReference type="InterPro" id="IPR003798">
    <property type="entry name" value="DNA_recombination_RmuC"/>
</dbReference>
<organism evidence="6 7">
    <name type="scientific">candidate division TA06 bacterium DG_24</name>
    <dbReference type="NCBI Taxonomy" id="1703770"/>
    <lineage>
        <taxon>Bacteria</taxon>
        <taxon>Bacteria division TA06</taxon>
    </lineage>
</organism>
<evidence type="ECO:0000256" key="4">
    <source>
        <dbReference type="ARBA" id="ARBA00023172"/>
    </source>
</evidence>
<evidence type="ECO:0000313" key="6">
    <source>
        <dbReference type="EMBL" id="KPJ52853.1"/>
    </source>
</evidence>
<dbReference type="PANTHER" id="PTHR30563">
    <property type="entry name" value="DNA RECOMBINATION PROTEIN RMUC"/>
    <property type="match status" value="1"/>
</dbReference>
<feature type="region of interest" description="Disordered" evidence="5">
    <location>
        <begin position="372"/>
        <end position="392"/>
    </location>
</feature>
<dbReference type="Pfam" id="PF02646">
    <property type="entry name" value="RmuC"/>
    <property type="match status" value="1"/>
</dbReference>
<proteinExistence type="inferred from homology"/>
<comment type="caution">
    <text evidence="6">The sequence shown here is derived from an EMBL/GenBank/DDBJ whole genome shotgun (WGS) entry which is preliminary data.</text>
</comment>
<evidence type="ECO:0000256" key="5">
    <source>
        <dbReference type="SAM" id="MobiDB-lite"/>
    </source>
</evidence>
<comment type="similarity">
    <text evidence="2">Belongs to the RmuC family.</text>
</comment>
<accession>A0A0S7WRK7</accession>
<dbReference type="Proteomes" id="UP000052008">
    <property type="component" value="Unassembled WGS sequence"/>
</dbReference>
<evidence type="ECO:0000313" key="7">
    <source>
        <dbReference type="Proteomes" id="UP000052008"/>
    </source>
</evidence>
<evidence type="ECO:0000256" key="3">
    <source>
        <dbReference type="ARBA" id="ARBA00023054"/>
    </source>
</evidence>
<name>A0A0S7WRK7_UNCT6</name>
<evidence type="ECO:0000256" key="1">
    <source>
        <dbReference type="ARBA" id="ARBA00003416"/>
    </source>
</evidence>
<gene>
    <name evidence="6" type="ORF">AMJ39_06725</name>
</gene>
<dbReference type="PANTHER" id="PTHR30563:SF0">
    <property type="entry name" value="DNA RECOMBINATION PROTEIN RMUC"/>
    <property type="match status" value="1"/>
</dbReference>
<keyword evidence="4" id="KW-0233">DNA recombination</keyword>
<dbReference type="EMBL" id="LIZS01000039">
    <property type="protein sequence ID" value="KPJ52853.1"/>
    <property type="molecule type" value="Genomic_DNA"/>
</dbReference>
<protein>
    <recommendedName>
        <fullName evidence="8">DNA recombination protein RmuC</fullName>
    </recommendedName>
</protein>
<reference evidence="6 7" key="1">
    <citation type="journal article" date="2015" name="Microbiome">
        <title>Genomic resolution of linkages in carbon, nitrogen, and sulfur cycling among widespread estuary sediment bacteria.</title>
        <authorList>
            <person name="Baker B.J."/>
            <person name="Lazar C.S."/>
            <person name="Teske A.P."/>
            <person name="Dick G.J."/>
        </authorList>
    </citation>
    <scope>NUCLEOTIDE SEQUENCE [LARGE SCALE GENOMIC DNA]</scope>
    <source>
        <strain evidence="6">DG_24</strain>
    </source>
</reference>
<evidence type="ECO:0000256" key="2">
    <source>
        <dbReference type="ARBA" id="ARBA00009840"/>
    </source>
</evidence>
<evidence type="ECO:0008006" key="8">
    <source>
        <dbReference type="Google" id="ProtNLM"/>
    </source>
</evidence>